<organism evidence="1 2">
    <name type="scientific">Galbitalea soli</name>
    <dbReference type="NCBI Taxonomy" id="1268042"/>
    <lineage>
        <taxon>Bacteria</taxon>
        <taxon>Bacillati</taxon>
        <taxon>Actinomycetota</taxon>
        <taxon>Actinomycetes</taxon>
        <taxon>Micrococcales</taxon>
        <taxon>Microbacteriaceae</taxon>
        <taxon>Galbitalea</taxon>
    </lineage>
</organism>
<reference evidence="1 2" key="1">
    <citation type="journal article" date="2014" name="Int. J. Syst. Evol. Microbiol.">
        <title>Description of Galbitalea soli gen. nov., sp. nov., and Frondihabitans sucicola sp. nov.</title>
        <authorList>
            <person name="Kim S.J."/>
            <person name="Lim J.M."/>
            <person name="Ahn J.H."/>
            <person name="Weon H.Y."/>
            <person name="Hamada M."/>
            <person name="Suzuki K."/>
            <person name="Ahn T.Y."/>
            <person name="Kwon S.W."/>
        </authorList>
    </citation>
    <scope>NUCLEOTIDE SEQUENCE [LARGE SCALE GENOMIC DNA]</scope>
    <source>
        <strain evidence="1 2">NBRC 108727</strain>
    </source>
</reference>
<sequence length="166" mass="17976">MGVRELARRVGVTPKAVTDWEKSEVMGTAQLNTIDRALAALGERLMIDSRPLAGSRTHRALERREDRVALELHRAVALKLLDNPEAVLSLVPGNVEKLRGSVQGASALAGVDEWDELAGNEDLGGLVELMIGTDAHAITMRQTSPFLGVLSHDERIAAIARARVEQ</sequence>
<dbReference type="RefSeq" id="WP_163473918.1">
    <property type="nucleotide sequence ID" value="NZ_JAAGWZ010000003.1"/>
</dbReference>
<evidence type="ECO:0000313" key="1">
    <source>
        <dbReference type="EMBL" id="NEM91856.1"/>
    </source>
</evidence>
<keyword evidence="2" id="KW-1185">Reference proteome</keyword>
<dbReference type="EMBL" id="JAAGWZ010000003">
    <property type="protein sequence ID" value="NEM91856.1"/>
    <property type="molecule type" value="Genomic_DNA"/>
</dbReference>
<dbReference type="AlphaFoldDB" id="A0A7C9TR18"/>
<name>A0A7C9TR18_9MICO</name>
<protein>
    <submittedName>
        <fullName evidence="1">Uncharacterized protein</fullName>
    </submittedName>
</protein>
<dbReference type="Proteomes" id="UP000479756">
    <property type="component" value="Unassembled WGS sequence"/>
</dbReference>
<proteinExistence type="predicted"/>
<evidence type="ECO:0000313" key="2">
    <source>
        <dbReference type="Proteomes" id="UP000479756"/>
    </source>
</evidence>
<accession>A0A7C9TR18</accession>
<comment type="caution">
    <text evidence="1">The sequence shown here is derived from an EMBL/GenBank/DDBJ whole genome shotgun (WGS) entry which is preliminary data.</text>
</comment>
<gene>
    <name evidence="1" type="ORF">G3T37_10860</name>
</gene>